<evidence type="ECO:0000256" key="1">
    <source>
        <dbReference type="SAM" id="SignalP"/>
    </source>
</evidence>
<keyword evidence="4" id="KW-1185">Reference proteome</keyword>
<dbReference type="RefSeq" id="WP_269561461.1">
    <property type="nucleotide sequence ID" value="NZ_CP114767.1"/>
</dbReference>
<organism evidence="3 4">
    <name type="scientific">Hymenobacter canadensis</name>
    <dbReference type="NCBI Taxonomy" id="2999067"/>
    <lineage>
        <taxon>Bacteria</taxon>
        <taxon>Pseudomonadati</taxon>
        <taxon>Bacteroidota</taxon>
        <taxon>Cytophagia</taxon>
        <taxon>Cytophagales</taxon>
        <taxon>Hymenobacteraceae</taxon>
        <taxon>Hymenobacter</taxon>
    </lineage>
</organism>
<evidence type="ECO:0000313" key="4">
    <source>
        <dbReference type="Proteomes" id="UP001211005"/>
    </source>
</evidence>
<sequence>MKKVTLFLSLAATVLSLASCEKELDNVNTPNQAVTASAATAAQTVEEKTSLLTTGDWKLTSQVGTANELTTDLRVMLKADKLDNLTQFRDAGKLILDEGTLKRDAETTQQTEGTWAFTDNGQSLAMAHAGVTTTYSIAELTATTLRLVQTEAGAGGKTTTITSVYGR</sequence>
<evidence type="ECO:0000313" key="3">
    <source>
        <dbReference type="EMBL" id="WBA43422.1"/>
    </source>
</evidence>
<dbReference type="InterPro" id="IPR024311">
    <property type="entry name" value="Lipocalin-like"/>
</dbReference>
<dbReference type="Proteomes" id="UP001211005">
    <property type="component" value="Chromosome"/>
</dbReference>
<accession>A0ABY7LU15</accession>
<dbReference type="PROSITE" id="PS51257">
    <property type="entry name" value="PROKAR_LIPOPROTEIN"/>
    <property type="match status" value="1"/>
</dbReference>
<protein>
    <recommendedName>
        <fullName evidence="2">Lipocalin-like domain-containing protein</fullName>
    </recommendedName>
</protein>
<dbReference type="EMBL" id="CP114767">
    <property type="protein sequence ID" value="WBA43422.1"/>
    <property type="molecule type" value="Genomic_DNA"/>
</dbReference>
<dbReference type="Pfam" id="PF13648">
    <property type="entry name" value="Lipocalin_4"/>
    <property type="match status" value="1"/>
</dbReference>
<keyword evidence="1" id="KW-0732">Signal</keyword>
<evidence type="ECO:0000259" key="2">
    <source>
        <dbReference type="Pfam" id="PF13648"/>
    </source>
</evidence>
<proteinExistence type="predicted"/>
<reference evidence="3 4" key="1">
    <citation type="submission" date="2022-12" db="EMBL/GenBank/DDBJ databases">
        <title>Hymenobacter canadensis sp. nov. isolated from lake water of the Cambridge Bay, Canada.</title>
        <authorList>
            <person name="Kim W.H."/>
            <person name="Lee Y.M."/>
        </authorList>
    </citation>
    <scope>NUCLEOTIDE SEQUENCE [LARGE SCALE GENOMIC DNA]</scope>
    <source>
        <strain evidence="3 4">PAMC 29467</strain>
    </source>
</reference>
<feature type="signal peptide" evidence="1">
    <location>
        <begin position="1"/>
        <end position="18"/>
    </location>
</feature>
<feature type="chain" id="PRO_5047312916" description="Lipocalin-like domain-containing protein" evidence="1">
    <location>
        <begin position="19"/>
        <end position="167"/>
    </location>
</feature>
<gene>
    <name evidence="3" type="ORF">O3303_07600</name>
</gene>
<feature type="domain" description="Lipocalin-like" evidence="2">
    <location>
        <begin position="54"/>
        <end position="147"/>
    </location>
</feature>
<name>A0ABY7LU15_9BACT</name>